<sequence>MNKPLDLDSIATMKFGVGQSVPRKEDPVLVRGEGCYSDDVNLEGQLHAALVRSQYPHGMIRSIDAGVALEMEGVVAVITGQDLAEAGYGPIVSTLGFRNRDGSPMNNVARAAFATDKVRYIGDPIAMVVANTPEQARDAVEAVEVDIDPIDAVVEPSQAMSPDAPQIYDDIPQNRVVDFHYGDADAVGKAFSEAAHVTRLPIVSNRVIVASMEPRSAIAEYDADGGRWTMHMGSQGVFGMRALLAKQVLGVETDKLRIRTRHVGGSFGMKSAVYPEYVGLLHAARALGRPVKWTDTRSESFVSDTHGRAIELEASLALDEKGRFLAVKLEGFADMGAYLCHVAPMFSTLNLAKNVVSVYRTKLVEIDVAAVLTNTSPMGPYRGAGRPDANYVMERLIDTAAAEMGIDRVALRRRNHIKPAQMPYATPVETLYDSGEFTALLDKALDAADWKGFRKRRRASEKRGMLRGIGIGQYLEVTAPPVNEMGGIRFEKDGTVTIITGTLDYGQGHASAFAQVLTSRLGVPFDKINLLQGDSDELIAGGGTGGSKSIMASGAAILEASDKVIEKGRAIAAHVLEAAAADIEFSEGGFAIVGTDRTIGIMELAAKLREGMALPEDVPDSLDVSHVHESAPSAYPNGCHVAEIEIDPETGMVRIDRYVAVNDFGIIVNPMLVTGQLHGGIVQGFGQAVMERVVYDESGQFVTGSFMDYALPRAEDVPFFDFDSHSVPATTNLLGAKGCGEAGCAGSLPAIMNAIVDAVRPLGIDHVNMPATPQVLWKLIRDARDARAAQAA</sequence>
<dbReference type="Pfam" id="PF01315">
    <property type="entry name" value="Ald_Xan_dh_C"/>
    <property type="match status" value="1"/>
</dbReference>
<dbReference type="Gene3D" id="3.30.365.10">
    <property type="entry name" value="Aldehyde oxidase/xanthine dehydrogenase, molybdopterin binding domain"/>
    <property type="match status" value="4"/>
</dbReference>
<dbReference type="Pfam" id="PF20256">
    <property type="entry name" value="MoCoBD_2"/>
    <property type="match status" value="1"/>
</dbReference>
<organism evidence="4 6">
    <name type="scientific">Saliniramus fredricksonii</name>
    <dbReference type="NCBI Taxonomy" id="1653334"/>
    <lineage>
        <taxon>Bacteria</taxon>
        <taxon>Pseudomonadati</taxon>
        <taxon>Pseudomonadota</taxon>
        <taxon>Alphaproteobacteria</taxon>
        <taxon>Hyphomicrobiales</taxon>
        <taxon>Salinarimonadaceae</taxon>
        <taxon>Saliniramus</taxon>
    </lineage>
</organism>
<proteinExistence type="predicted"/>
<name>A0A0P7X4T8_9HYPH</name>
<dbReference type="InterPro" id="IPR046867">
    <property type="entry name" value="AldOxase/xan_DH_MoCoBD2"/>
</dbReference>
<dbReference type="OrthoDB" id="8428274at2"/>
<reference evidence="5 7" key="2">
    <citation type="submission" date="2016-08" db="EMBL/GenBank/DDBJ databases">
        <authorList>
            <person name="Varghese N."/>
            <person name="Submissions Spin"/>
        </authorList>
    </citation>
    <scope>NUCLEOTIDE SEQUENCE [LARGE SCALE GENOMIC DNA]</scope>
    <source>
        <strain evidence="5 7">HL-109</strain>
    </source>
</reference>
<dbReference type="GO" id="GO:0005506">
    <property type="term" value="F:iron ion binding"/>
    <property type="evidence" value="ECO:0007669"/>
    <property type="project" value="InterPro"/>
</dbReference>
<feature type="domain" description="Aldehyde oxidase/xanthine dehydrogenase a/b hammerhead" evidence="3">
    <location>
        <begin position="31"/>
        <end position="151"/>
    </location>
</feature>
<dbReference type="STRING" id="1653334.GA0071312_3130"/>
<dbReference type="AlphaFoldDB" id="A0A0P7X4T8"/>
<dbReference type="EMBL" id="LJSX01000021">
    <property type="protein sequence ID" value="KPQ09835.1"/>
    <property type="molecule type" value="Genomic_DNA"/>
</dbReference>
<dbReference type="SUPFAM" id="SSF56003">
    <property type="entry name" value="Molybdenum cofactor-binding domain"/>
    <property type="match status" value="1"/>
</dbReference>
<dbReference type="InterPro" id="IPR008274">
    <property type="entry name" value="AldOxase/xan_DH_MoCoBD1"/>
</dbReference>
<dbReference type="Proteomes" id="UP000182800">
    <property type="component" value="Unassembled WGS sequence"/>
</dbReference>
<keyword evidence="2 4" id="KW-0560">Oxidoreductase</keyword>
<evidence type="ECO:0000313" key="4">
    <source>
        <dbReference type="EMBL" id="KPQ09835.1"/>
    </source>
</evidence>
<dbReference type="Pfam" id="PF02738">
    <property type="entry name" value="MoCoBD_1"/>
    <property type="match status" value="1"/>
</dbReference>
<reference evidence="4 6" key="1">
    <citation type="submission" date="2015-09" db="EMBL/GenBank/DDBJ databases">
        <title>Identification and resolution of microdiversity through metagenomic sequencing of parallel consortia.</title>
        <authorList>
            <person name="Nelson W.C."/>
            <person name="Romine M.F."/>
            <person name="Lindemann S.R."/>
        </authorList>
    </citation>
    <scope>NUCLEOTIDE SEQUENCE [LARGE SCALE GENOMIC DNA]</scope>
    <source>
        <strain evidence="4">HL-109</strain>
    </source>
</reference>
<dbReference type="Gene3D" id="3.90.1170.50">
    <property type="entry name" value="Aldehyde oxidase/xanthine dehydrogenase, a/b hammerhead"/>
    <property type="match status" value="1"/>
</dbReference>
<dbReference type="GO" id="GO:0016491">
    <property type="term" value="F:oxidoreductase activity"/>
    <property type="evidence" value="ECO:0007669"/>
    <property type="project" value="UniProtKB-KW"/>
</dbReference>
<dbReference type="Proteomes" id="UP000050497">
    <property type="component" value="Unassembled WGS sequence"/>
</dbReference>
<dbReference type="PATRIC" id="fig|1653334.4.peg.296"/>
<dbReference type="EC" id="1.2.99.2" evidence="4"/>
<dbReference type="EMBL" id="FMBM01000002">
    <property type="protein sequence ID" value="SCC82152.1"/>
    <property type="molecule type" value="Genomic_DNA"/>
</dbReference>
<dbReference type="PANTHER" id="PTHR11908:SF132">
    <property type="entry name" value="ALDEHYDE OXIDASE 1-RELATED"/>
    <property type="match status" value="1"/>
</dbReference>
<evidence type="ECO:0000256" key="1">
    <source>
        <dbReference type="ARBA" id="ARBA00022505"/>
    </source>
</evidence>
<dbReference type="InterPro" id="IPR000674">
    <property type="entry name" value="Ald_Oxase/Xan_DH_a/b"/>
</dbReference>
<dbReference type="InterPro" id="IPR037165">
    <property type="entry name" value="AldOxase/xan_DH_Mopterin-bd_sf"/>
</dbReference>
<dbReference type="InterPro" id="IPR036856">
    <property type="entry name" value="Ald_Oxase/Xan_DH_a/b_sf"/>
</dbReference>
<protein>
    <submittedName>
        <fullName evidence="4">Carbon-monoxide dehydrogenase large subunit</fullName>
        <ecNumber evidence="4">1.2.99.2</ecNumber>
    </submittedName>
</protein>
<evidence type="ECO:0000256" key="2">
    <source>
        <dbReference type="ARBA" id="ARBA00023002"/>
    </source>
</evidence>
<dbReference type="RefSeq" id="WP_074445699.1">
    <property type="nucleotide sequence ID" value="NZ_FMBM01000002.1"/>
</dbReference>
<evidence type="ECO:0000313" key="7">
    <source>
        <dbReference type="Proteomes" id="UP000182800"/>
    </source>
</evidence>
<dbReference type="PANTHER" id="PTHR11908">
    <property type="entry name" value="XANTHINE DEHYDROGENASE"/>
    <property type="match status" value="1"/>
</dbReference>
<comment type="caution">
    <text evidence="4">The sequence shown here is derived from an EMBL/GenBank/DDBJ whole genome shotgun (WGS) entry which is preliminary data.</text>
</comment>
<keyword evidence="7" id="KW-1185">Reference proteome</keyword>
<evidence type="ECO:0000313" key="6">
    <source>
        <dbReference type="Proteomes" id="UP000050497"/>
    </source>
</evidence>
<keyword evidence="1" id="KW-0500">Molybdenum</keyword>
<dbReference type="SMART" id="SM01008">
    <property type="entry name" value="Ald_Xan_dh_C"/>
    <property type="match status" value="1"/>
</dbReference>
<evidence type="ECO:0000259" key="3">
    <source>
        <dbReference type="SMART" id="SM01008"/>
    </source>
</evidence>
<dbReference type="SUPFAM" id="SSF54665">
    <property type="entry name" value="CO dehydrogenase molybdoprotein N-domain-like"/>
    <property type="match status" value="1"/>
</dbReference>
<accession>A0A0P7X4T8</accession>
<dbReference type="InterPro" id="IPR016208">
    <property type="entry name" value="Ald_Oxase/xanthine_DH-like"/>
</dbReference>
<gene>
    <name evidence="4" type="primary">coxL-3</name>
    <name evidence="5" type="ORF">GA0071312_3130</name>
    <name evidence="4" type="ORF">HLUCCO17_13135</name>
</gene>
<evidence type="ECO:0000313" key="5">
    <source>
        <dbReference type="EMBL" id="SCC82152.1"/>
    </source>
</evidence>